<dbReference type="RefSeq" id="WP_218093578.1">
    <property type="nucleotide sequence ID" value="NZ_CAJVAS010000018.1"/>
</dbReference>
<keyword evidence="7" id="KW-1185">Reference proteome</keyword>
<dbReference type="GO" id="GO:0016887">
    <property type="term" value="F:ATP hydrolysis activity"/>
    <property type="evidence" value="ECO:0007669"/>
    <property type="project" value="InterPro"/>
</dbReference>
<dbReference type="Pfam" id="PF00005">
    <property type="entry name" value="ABC_tran"/>
    <property type="match status" value="1"/>
</dbReference>
<evidence type="ECO:0000313" key="7">
    <source>
        <dbReference type="Proteomes" id="UP000693672"/>
    </source>
</evidence>
<dbReference type="SMART" id="SM00382">
    <property type="entry name" value="AAA"/>
    <property type="match status" value="1"/>
</dbReference>
<dbReference type="Pfam" id="PF08402">
    <property type="entry name" value="TOBE_2"/>
    <property type="match status" value="1"/>
</dbReference>
<keyword evidence="2" id="KW-0547">Nucleotide-binding</keyword>
<protein>
    <submittedName>
        <fullName evidence="6">Spermidine/putrescine import ATP-binding protein PotA</fullName>
    </submittedName>
</protein>
<dbReference type="InterPro" id="IPR017871">
    <property type="entry name" value="ABC_transporter-like_CS"/>
</dbReference>
<evidence type="ECO:0000256" key="2">
    <source>
        <dbReference type="ARBA" id="ARBA00022741"/>
    </source>
</evidence>
<evidence type="ECO:0000313" key="6">
    <source>
        <dbReference type="EMBL" id="CAG7637371.1"/>
    </source>
</evidence>
<comment type="caution">
    <text evidence="6">The sequence shown here is derived from an EMBL/GenBank/DDBJ whole genome shotgun (WGS) entry which is preliminary data.</text>
</comment>
<reference evidence="6" key="1">
    <citation type="submission" date="2021-06" db="EMBL/GenBank/DDBJ databases">
        <authorList>
            <person name="Criscuolo A."/>
        </authorList>
    </citation>
    <scope>NUCLEOTIDE SEQUENCE</scope>
    <source>
        <strain evidence="6">CIP111600</strain>
    </source>
</reference>
<dbReference type="GO" id="GO:0043190">
    <property type="term" value="C:ATP-binding cassette (ABC) transporter complex"/>
    <property type="evidence" value="ECO:0007669"/>
    <property type="project" value="InterPro"/>
</dbReference>
<evidence type="ECO:0000259" key="5">
    <source>
        <dbReference type="PROSITE" id="PS50893"/>
    </source>
</evidence>
<gene>
    <name evidence="6" type="primary">potA_3</name>
    <name evidence="6" type="ORF">PAESOLCIP111_03836</name>
</gene>
<feature type="domain" description="ABC transporter" evidence="5">
    <location>
        <begin position="2"/>
        <end position="232"/>
    </location>
</feature>
<organism evidence="6 7">
    <name type="scientific">Paenibacillus solanacearum</name>
    <dbReference type="NCBI Taxonomy" id="2048548"/>
    <lineage>
        <taxon>Bacteria</taxon>
        <taxon>Bacillati</taxon>
        <taxon>Bacillota</taxon>
        <taxon>Bacilli</taxon>
        <taxon>Bacillales</taxon>
        <taxon>Paenibacillaceae</taxon>
        <taxon>Paenibacillus</taxon>
    </lineage>
</organism>
<dbReference type="Proteomes" id="UP000693672">
    <property type="component" value="Unassembled WGS sequence"/>
</dbReference>
<dbReference type="PROSITE" id="PS50893">
    <property type="entry name" value="ABC_TRANSPORTER_2"/>
    <property type="match status" value="1"/>
</dbReference>
<dbReference type="InterPro" id="IPR003439">
    <property type="entry name" value="ABC_transporter-like_ATP-bd"/>
</dbReference>
<evidence type="ECO:0000256" key="3">
    <source>
        <dbReference type="ARBA" id="ARBA00022840"/>
    </source>
</evidence>
<accession>A0A916K384</accession>
<evidence type="ECO:0000256" key="4">
    <source>
        <dbReference type="ARBA" id="ARBA00022967"/>
    </source>
</evidence>
<proteinExistence type="predicted"/>
<sequence length="325" mass="36357">MLELTKLSKTYDDHRAVTDVSLRIDPGEFVTILGPSGCGKTTVLRMLAGLVQPSSGRIVLDGRDITMLPPYKRDLNMVFQQYALFPHMTVEDNILFGLRMKKVAAEEQRKRLAQVVELTRLTGLERRKPQQLSGGQQQRVAVARAIVNRPKVLLLDEPLAALDLQLRKSLQHELKQLQKRLGITFIYVTHDQEEAMTLSDRIVVMNGGVCEQIGVPREVYASPASVFVASFIGENNTLQEQGRTYAIRPDKVKLVALRDKLPEGNRTGMIEDMADTGSLLKLYVRPDGGGPSLLVYKYGDEAQGWRTGQKVAYGWASRDEVVLVR</sequence>
<dbReference type="InterPro" id="IPR003593">
    <property type="entry name" value="AAA+_ATPase"/>
</dbReference>
<dbReference type="PANTHER" id="PTHR42781">
    <property type="entry name" value="SPERMIDINE/PUTRESCINE IMPORT ATP-BINDING PROTEIN POTA"/>
    <property type="match status" value="1"/>
</dbReference>
<dbReference type="AlphaFoldDB" id="A0A916K384"/>
<dbReference type="EMBL" id="CAJVAS010000018">
    <property type="protein sequence ID" value="CAG7637371.1"/>
    <property type="molecule type" value="Genomic_DNA"/>
</dbReference>
<dbReference type="FunFam" id="3.40.50.300:FF:000133">
    <property type="entry name" value="Spermidine/putrescine import ATP-binding protein PotA"/>
    <property type="match status" value="1"/>
</dbReference>
<keyword evidence="1" id="KW-0813">Transport</keyword>
<dbReference type="GO" id="GO:0005524">
    <property type="term" value="F:ATP binding"/>
    <property type="evidence" value="ECO:0007669"/>
    <property type="project" value="UniProtKB-KW"/>
</dbReference>
<dbReference type="GO" id="GO:0022857">
    <property type="term" value="F:transmembrane transporter activity"/>
    <property type="evidence" value="ECO:0007669"/>
    <property type="project" value="InterPro"/>
</dbReference>
<dbReference type="InterPro" id="IPR013611">
    <property type="entry name" value="Transp-assoc_OB_typ2"/>
</dbReference>
<dbReference type="PANTHER" id="PTHR42781:SF4">
    <property type="entry name" value="SPERMIDINE_PUTRESCINE IMPORT ATP-BINDING PROTEIN POTA"/>
    <property type="match status" value="1"/>
</dbReference>
<name>A0A916K384_9BACL</name>
<dbReference type="InterPro" id="IPR050093">
    <property type="entry name" value="ABC_SmlMolc_Importer"/>
</dbReference>
<dbReference type="PROSITE" id="PS00211">
    <property type="entry name" value="ABC_TRANSPORTER_1"/>
    <property type="match status" value="1"/>
</dbReference>
<evidence type="ECO:0000256" key="1">
    <source>
        <dbReference type="ARBA" id="ARBA00022448"/>
    </source>
</evidence>
<keyword evidence="4" id="KW-1278">Translocase</keyword>
<keyword evidence="3 6" id="KW-0067">ATP-binding</keyword>